<dbReference type="AlphaFoldDB" id="A0A382TTK6"/>
<organism evidence="1">
    <name type="scientific">marine metagenome</name>
    <dbReference type="NCBI Taxonomy" id="408172"/>
    <lineage>
        <taxon>unclassified sequences</taxon>
        <taxon>metagenomes</taxon>
        <taxon>ecological metagenomes</taxon>
    </lineage>
</organism>
<gene>
    <name evidence="1" type="ORF">METZ01_LOCUS377705</name>
</gene>
<proteinExistence type="predicted"/>
<evidence type="ECO:0000313" key="1">
    <source>
        <dbReference type="EMBL" id="SVD24851.1"/>
    </source>
</evidence>
<accession>A0A382TTK6</accession>
<name>A0A382TTK6_9ZZZZ</name>
<sequence>MGEPLPEAVAEFEPNALVHLAWECIPNLVENSV</sequence>
<dbReference type="EMBL" id="UINC01138727">
    <property type="protein sequence ID" value="SVD24851.1"/>
    <property type="molecule type" value="Genomic_DNA"/>
</dbReference>
<protein>
    <submittedName>
        <fullName evidence="1">Uncharacterized protein</fullName>
    </submittedName>
</protein>
<reference evidence="1" key="1">
    <citation type="submission" date="2018-05" db="EMBL/GenBank/DDBJ databases">
        <authorList>
            <person name="Lanie J.A."/>
            <person name="Ng W.-L."/>
            <person name="Kazmierczak K.M."/>
            <person name="Andrzejewski T.M."/>
            <person name="Davidsen T.M."/>
            <person name="Wayne K.J."/>
            <person name="Tettelin H."/>
            <person name="Glass J.I."/>
            <person name="Rusch D."/>
            <person name="Podicherti R."/>
            <person name="Tsui H.-C.T."/>
            <person name="Winkler M.E."/>
        </authorList>
    </citation>
    <scope>NUCLEOTIDE SEQUENCE</scope>
</reference>